<dbReference type="EMBL" id="JAUSUA010000001">
    <property type="protein sequence ID" value="MDQ0205595.1"/>
    <property type="molecule type" value="Genomic_DNA"/>
</dbReference>
<accession>A0ABT9YCM2</accession>
<organism evidence="1 2">
    <name type="scientific">Alkalicoccobacillus murimartini</name>
    <dbReference type="NCBI Taxonomy" id="171685"/>
    <lineage>
        <taxon>Bacteria</taxon>
        <taxon>Bacillati</taxon>
        <taxon>Bacillota</taxon>
        <taxon>Bacilli</taxon>
        <taxon>Bacillales</taxon>
        <taxon>Bacillaceae</taxon>
        <taxon>Alkalicoccobacillus</taxon>
    </lineage>
</organism>
<protein>
    <submittedName>
        <fullName evidence="1">Uncharacterized protein</fullName>
    </submittedName>
</protein>
<name>A0ABT9YCM2_9BACI</name>
<proteinExistence type="predicted"/>
<evidence type="ECO:0000313" key="2">
    <source>
        <dbReference type="Proteomes" id="UP001225034"/>
    </source>
</evidence>
<dbReference type="Proteomes" id="UP001225034">
    <property type="component" value="Unassembled WGS sequence"/>
</dbReference>
<gene>
    <name evidence="1" type="ORF">J2S05_000369</name>
</gene>
<evidence type="ECO:0000313" key="1">
    <source>
        <dbReference type="EMBL" id="MDQ0205595.1"/>
    </source>
</evidence>
<keyword evidence="2" id="KW-1185">Reference proteome</keyword>
<sequence length="62" mass="7322">MTVLALVTALYIVITYRYRMINSIFKYQFLRKTVIHLALKLPFVRDKLSGIVFQKENVPSME</sequence>
<reference evidence="1 2" key="1">
    <citation type="submission" date="2023-07" db="EMBL/GenBank/DDBJ databases">
        <title>Genomic Encyclopedia of Type Strains, Phase IV (KMG-IV): sequencing the most valuable type-strain genomes for metagenomic binning, comparative biology and taxonomic classification.</title>
        <authorList>
            <person name="Goeker M."/>
        </authorList>
    </citation>
    <scope>NUCLEOTIDE SEQUENCE [LARGE SCALE GENOMIC DNA]</scope>
    <source>
        <strain evidence="1 2">DSM 19154</strain>
    </source>
</reference>
<comment type="caution">
    <text evidence="1">The sequence shown here is derived from an EMBL/GenBank/DDBJ whole genome shotgun (WGS) entry which is preliminary data.</text>
</comment>